<feature type="binding site" evidence="5">
    <location>
        <position position="73"/>
    </location>
    <ligand>
        <name>S-adenosyl-L-methionine</name>
        <dbReference type="ChEBI" id="CHEBI:59789"/>
    </ligand>
</feature>
<dbReference type="InterPro" id="IPR029028">
    <property type="entry name" value="Alpha/beta_knot_MTases"/>
</dbReference>
<evidence type="ECO:0000313" key="7">
    <source>
        <dbReference type="Proteomes" id="UP000051213"/>
    </source>
</evidence>
<sequence length="156" mass="17383">MKLRILAVGTKMPAWVQSGCFEYSKRMPPELCVQTIEIALGPRGKSQSSAKATEIEGRSILKALIDKDFVVALDVLGKTMNTEELASNLANWQMDGRDVNLLIGGPDGLSPDCLARANIRWSLSDLTLPHPLVRIVLMEQLYRAWTINANHPYHRN</sequence>
<dbReference type="EMBL" id="LICA01000027">
    <property type="protein sequence ID" value="KRO96921.1"/>
    <property type="molecule type" value="Genomic_DNA"/>
</dbReference>
<dbReference type="HAMAP" id="MF_00658">
    <property type="entry name" value="23SrRNA_methyltr_H"/>
    <property type="match status" value="1"/>
</dbReference>
<dbReference type="AlphaFoldDB" id="A0A0R2UBS7"/>
<reference evidence="6 7" key="1">
    <citation type="submission" date="2015-10" db="EMBL/GenBank/DDBJ databases">
        <title>Metagenome-Assembled Genomes uncover a global brackish microbiome.</title>
        <authorList>
            <person name="Hugerth L.W."/>
            <person name="Larsson J."/>
            <person name="Alneberg J."/>
            <person name="Lindh M.V."/>
            <person name="Legrand C."/>
            <person name="Pinhassi J."/>
            <person name="Andersson A.F."/>
        </authorList>
    </citation>
    <scope>NUCLEOTIDE SEQUENCE [LARGE SCALE GENOMIC DNA]</scope>
    <source>
        <strain evidence="6">BACL26 MAG-121220-bin70</strain>
    </source>
</reference>
<keyword evidence="5" id="KW-0698">rRNA processing</keyword>
<keyword evidence="1 5" id="KW-0489">Methyltransferase</keyword>
<evidence type="ECO:0000313" key="6">
    <source>
        <dbReference type="EMBL" id="KRO96921.1"/>
    </source>
</evidence>
<dbReference type="PANTHER" id="PTHR33603:SF1">
    <property type="entry name" value="RIBOSOMAL RNA LARGE SUBUNIT METHYLTRANSFERASE H"/>
    <property type="match status" value="1"/>
</dbReference>
<evidence type="ECO:0000256" key="4">
    <source>
        <dbReference type="ARBA" id="ARBA00038303"/>
    </source>
</evidence>
<dbReference type="Pfam" id="PF02590">
    <property type="entry name" value="SPOUT_MTase"/>
    <property type="match status" value="1"/>
</dbReference>
<dbReference type="CDD" id="cd18081">
    <property type="entry name" value="RlmH-like"/>
    <property type="match status" value="1"/>
</dbReference>
<name>A0A0R2UBS7_9GAMM</name>
<evidence type="ECO:0000256" key="5">
    <source>
        <dbReference type="HAMAP-Rule" id="MF_00658"/>
    </source>
</evidence>
<dbReference type="InterPro" id="IPR003742">
    <property type="entry name" value="RlmH-like"/>
</dbReference>
<organism evidence="6 7">
    <name type="scientific">SAR92 bacterium BACL26 MAG-121220-bin70</name>
    <dbReference type="NCBI Taxonomy" id="1655626"/>
    <lineage>
        <taxon>Bacteria</taxon>
        <taxon>Pseudomonadati</taxon>
        <taxon>Pseudomonadota</taxon>
        <taxon>Gammaproteobacteria</taxon>
        <taxon>Cellvibrionales</taxon>
        <taxon>Porticoccaceae</taxon>
        <taxon>SAR92 clade</taxon>
    </lineage>
</organism>
<dbReference type="Proteomes" id="UP000051213">
    <property type="component" value="Unassembled WGS sequence"/>
</dbReference>
<dbReference type="InterPro" id="IPR029026">
    <property type="entry name" value="tRNA_m1G_MTases_N"/>
</dbReference>
<dbReference type="GO" id="GO:0005737">
    <property type="term" value="C:cytoplasm"/>
    <property type="evidence" value="ECO:0007669"/>
    <property type="project" value="UniProtKB-SubCell"/>
</dbReference>
<gene>
    <name evidence="5" type="primary">rlmH</name>
    <name evidence="6" type="ORF">ABS24_01945</name>
</gene>
<dbReference type="SUPFAM" id="SSF75217">
    <property type="entry name" value="alpha/beta knot"/>
    <property type="match status" value="1"/>
</dbReference>
<dbReference type="GO" id="GO:0070038">
    <property type="term" value="F:rRNA (pseudouridine-N3-)-methyltransferase activity"/>
    <property type="evidence" value="ECO:0007669"/>
    <property type="project" value="UniProtKB-UniRule"/>
</dbReference>
<comment type="subunit">
    <text evidence="5">Homodimer.</text>
</comment>
<protein>
    <recommendedName>
        <fullName evidence="5">Ribosomal RNA large subunit methyltransferase H</fullName>
        <ecNumber evidence="5">2.1.1.177</ecNumber>
    </recommendedName>
    <alternativeName>
        <fullName evidence="5">23S rRNA (pseudouridine1915-N3)-methyltransferase</fullName>
    </alternativeName>
    <alternativeName>
        <fullName evidence="5">23S rRNA m3Psi1915 methyltransferase</fullName>
    </alternativeName>
    <alternativeName>
        <fullName evidence="5">rRNA (pseudouridine-N3-)-methyltransferase RlmH</fullName>
    </alternativeName>
</protein>
<dbReference type="NCBIfam" id="TIGR00246">
    <property type="entry name" value="tRNA_RlmH_YbeA"/>
    <property type="match status" value="1"/>
</dbReference>
<comment type="caution">
    <text evidence="6">The sequence shown here is derived from an EMBL/GenBank/DDBJ whole genome shotgun (WGS) entry which is preliminary data.</text>
</comment>
<keyword evidence="5" id="KW-0963">Cytoplasm</keyword>
<accession>A0A0R2UBS7</accession>
<comment type="subcellular location">
    <subcellularLocation>
        <location evidence="5">Cytoplasm</location>
    </subcellularLocation>
</comment>
<comment type="function">
    <text evidence="5">Specifically methylates the pseudouridine at position 1915 (m3Psi1915) in 23S rRNA.</text>
</comment>
<proteinExistence type="inferred from homology"/>
<comment type="catalytic activity">
    <reaction evidence="5">
        <text>pseudouridine(1915) in 23S rRNA + S-adenosyl-L-methionine = N(3)-methylpseudouridine(1915) in 23S rRNA + S-adenosyl-L-homocysteine + H(+)</text>
        <dbReference type="Rhea" id="RHEA:42752"/>
        <dbReference type="Rhea" id="RHEA-COMP:10221"/>
        <dbReference type="Rhea" id="RHEA-COMP:10222"/>
        <dbReference type="ChEBI" id="CHEBI:15378"/>
        <dbReference type="ChEBI" id="CHEBI:57856"/>
        <dbReference type="ChEBI" id="CHEBI:59789"/>
        <dbReference type="ChEBI" id="CHEBI:65314"/>
        <dbReference type="ChEBI" id="CHEBI:74486"/>
        <dbReference type="EC" id="2.1.1.177"/>
    </reaction>
</comment>
<dbReference type="Gene3D" id="3.40.1280.10">
    <property type="match status" value="1"/>
</dbReference>
<feature type="binding site" evidence="5">
    <location>
        <begin position="123"/>
        <end position="128"/>
    </location>
    <ligand>
        <name>S-adenosyl-L-methionine</name>
        <dbReference type="ChEBI" id="CHEBI:59789"/>
    </ligand>
</feature>
<feature type="binding site" evidence="5">
    <location>
        <position position="104"/>
    </location>
    <ligand>
        <name>S-adenosyl-L-methionine</name>
        <dbReference type="ChEBI" id="CHEBI:59789"/>
    </ligand>
</feature>
<dbReference type="NCBIfam" id="NF000986">
    <property type="entry name" value="PRK00103.1-4"/>
    <property type="match status" value="1"/>
</dbReference>
<keyword evidence="3 5" id="KW-0949">S-adenosyl-L-methionine</keyword>
<evidence type="ECO:0000256" key="1">
    <source>
        <dbReference type="ARBA" id="ARBA00022603"/>
    </source>
</evidence>
<evidence type="ECO:0000256" key="3">
    <source>
        <dbReference type="ARBA" id="ARBA00022691"/>
    </source>
</evidence>
<evidence type="ECO:0000256" key="2">
    <source>
        <dbReference type="ARBA" id="ARBA00022679"/>
    </source>
</evidence>
<comment type="similarity">
    <text evidence="4 5">Belongs to the RNA methyltransferase RlmH family.</text>
</comment>
<dbReference type="PANTHER" id="PTHR33603">
    <property type="entry name" value="METHYLTRANSFERASE"/>
    <property type="match status" value="1"/>
</dbReference>
<dbReference type="EC" id="2.1.1.177" evidence="5"/>
<dbReference type="PIRSF" id="PIRSF004505">
    <property type="entry name" value="MT_bac"/>
    <property type="match status" value="1"/>
</dbReference>
<keyword evidence="2 5" id="KW-0808">Transferase</keyword>